<dbReference type="Pfam" id="PF02515">
    <property type="entry name" value="CoA_transf_3"/>
    <property type="match status" value="1"/>
</dbReference>
<evidence type="ECO:0000313" key="3">
    <source>
        <dbReference type="EMBL" id="MVX60922.1"/>
    </source>
</evidence>
<reference evidence="3 4" key="1">
    <citation type="submission" date="2019-12" db="EMBL/GenBank/DDBJ databases">
        <title>Microbes associate with the intestines of laboratory mice.</title>
        <authorList>
            <person name="Navarre W."/>
            <person name="Wong E."/>
        </authorList>
    </citation>
    <scope>NUCLEOTIDE SEQUENCE [LARGE SCALE GENOMIC DNA]</scope>
    <source>
        <strain evidence="3 4">NM66_B29</strain>
    </source>
</reference>
<dbReference type="OrthoDB" id="9797653at2"/>
<comment type="similarity">
    <text evidence="1">Belongs to the CoA-transferase III family.</text>
</comment>
<dbReference type="InterPro" id="IPR003673">
    <property type="entry name" value="CoA-Trfase_fam_III"/>
</dbReference>
<organism evidence="3 4">
    <name type="scientific">Adlercreutzia mucosicola</name>
    <dbReference type="NCBI Taxonomy" id="580026"/>
    <lineage>
        <taxon>Bacteria</taxon>
        <taxon>Bacillati</taxon>
        <taxon>Actinomycetota</taxon>
        <taxon>Coriobacteriia</taxon>
        <taxon>Eggerthellales</taxon>
        <taxon>Eggerthellaceae</taxon>
        <taxon>Adlercreutzia</taxon>
    </lineage>
</organism>
<dbReference type="Proteomes" id="UP000463388">
    <property type="component" value="Unassembled WGS sequence"/>
</dbReference>
<dbReference type="Gene3D" id="3.30.1540.10">
    <property type="entry name" value="formyl-coa transferase, domain 3"/>
    <property type="match status" value="1"/>
</dbReference>
<keyword evidence="2" id="KW-0808">Transferase</keyword>
<dbReference type="RefSeq" id="WP_160345744.1">
    <property type="nucleotide sequence ID" value="NZ_WSRR01000010.1"/>
</dbReference>
<dbReference type="AlphaFoldDB" id="A0A6N8JMX2"/>
<evidence type="ECO:0000313" key="4">
    <source>
        <dbReference type="Proteomes" id="UP000463388"/>
    </source>
</evidence>
<proteinExistence type="inferred from homology"/>
<protein>
    <submittedName>
        <fullName evidence="3">Carnitine dehydratase</fullName>
    </submittedName>
</protein>
<dbReference type="PANTHER" id="PTHR48228">
    <property type="entry name" value="SUCCINYL-COA--D-CITRAMALATE COA-TRANSFERASE"/>
    <property type="match status" value="1"/>
</dbReference>
<comment type="caution">
    <text evidence="3">The sequence shown here is derived from an EMBL/GenBank/DDBJ whole genome shotgun (WGS) entry which is preliminary data.</text>
</comment>
<accession>A0A6N8JMX2</accession>
<keyword evidence="4" id="KW-1185">Reference proteome</keyword>
<dbReference type="Gene3D" id="3.40.50.10540">
    <property type="entry name" value="Crotonobetainyl-coa:carnitine coa-transferase, domain 1"/>
    <property type="match status" value="1"/>
</dbReference>
<dbReference type="InterPro" id="IPR050509">
    <property type="entry name" value="CoA-transferase_III"/>
</dbReference>
<dbReference type="SUPFAM" id="SSF89796">
    <property type="entry name" value="CoA-transferase family III (CaiB/BaiF)"/>
    <property type="match status" value="1"/>
</dbReference>
<evidence type="ECO:0000256" key="2">
    <source>
        <dbReference type="ARBA" id="ARBA00022679"/>
    </source>
</evidence>
<dbReference type="EMBL" id="WSRR01000010">
    <property type="protein sequence ID" value="MVX60922.1"/>
    <property type="molecule type" value="Genomic_DNA"/>
</dbReference>
<evidence type="ECO:0000256" key="1">
    <source>
        <dbReference type="ARBA" id="ARBA00008383"/>
    </source>
</evidence>
<dbReference type="InterPro" id="IPR023606">
    <property type="entry name" value="CoA-Trfase_III_dom_1_sf"/>
</dbReference>
<dbReference type="PANTHER" id="PTHR48228:SF6">
    <property type="entry name" value="L-CARNITINE COA-TRANSFERASE"/>
    <property type="match status" value="1"/>
</dbReference>
<name>A0A6N8JMX2_9ACTN</name>
<sequence length="414" mass="45439">MKSSERPKFGNLQNLKVLNAGAVIAAPFVCELFAEQGADVIELESTMAPDMYRMYGDAWSVDRRNQRMMSLNIPSPEGKEILLQMVKWADVLVESSKGGTWAKWGLTDEVLWEANPALVILHISGFGNWGDPNYVRKASFDPIGQAFSGYSNLNGFPGCPPNVTKPFTGDFATALMGAWATLAAVIRARETGEGESIDCTQFESLVRIQGATLSDGINHGIQPMRIGNEDLVGACAGSQKCKDGYVQVAVGGAGPVRKLVEFLGFAEDEDFQPLGSYASITRAPGCKSLDDPLPPRAAKFRAALDAWCEERTVEEVNRTFSEMGIPVSPHMTYAMMLEDPHYQAREVFIDVYDEITGKDVKQVNMMPKFSKHPGQVVRGGAKYGADTEDIMEEFGYSPEEIELFYEKGVLKKGE</sequence>
<dbReference type="InterPro" id="IPR044855">
    <property type="entry name" value="CoA-Trfase_III_dom3_sf"/>
</dbReference>
<dbReference type="GO" id="GO:0016740">
    <property type="term" value="F:transferase activity"/>
    <property type="evidence" value="ECO:0007669"/>
    <property type="project" value="UniProtKB-KW"/>
</dbReference>
<gene>
    <name evidence="3" type="ORF">GKZ27_05550</name>
</gene>